<evidence type="ECO:0000313" key="2">
    <source>
        <dbReference type="EMBL" id="MFD2533973.1"/>
    </source>
</evidence>
<evidence type="ECO:0000313" key="3">
    <source>
        <dbReference type="Proteomes" id="UP001597441"/>
    </source>
</evidence>
<dbReference type="EMBL" id="JBHULK010000001">
    <property type="protein sequence ID" value="MFD2533973.1"/>
    <property type="molecule type" value="Genomic_DNA"/>
</dbReference>
<name>A0ABW5JMH9_9FLAO</name>
<sequence length="380" mass="45741">MNPKNKIPIFPLLFKSDAINKLYESVEYFDLKVTNKTLKSNFNINENSIYSFKLIPEYFKLQLRDSSFKTHIVPQYNWGYSILLNPSDSIESFMQRQFNSKKRNIFTRYVKRLETCFDVNYKMYHGEITKPDYNKLMQSLYSMIISRFKERKELHKNLYEWEFLLEHTYEDIINKEASLFVIYNKEQPIEISLNYHFDKVLFSYISSYNIDYSKFGLGHVEIYKQIEWCAKNGYRLFEMGVGGMDYKRRWSNNIYRYQHYIVNKNSTAKVKMMLFKIRLKEYLKSKGVNELNAKLKGIFKTKVTKSPTAYKIEESVTFKKQQYKEIDCNDKPYLFLNKHIYNFIYNTADHCNKVKVYKNKTEHAFIIQGEKQGQKITFTN</sequence>
<keyword evidence="3" id="KW-1185">Reference proteome</keyword>
<dbReference type="Gene3D" id="3.40.630.30">
    <property type="match status" value="1"/>
</dbReference>
<organism evidence="2 3">
    <name type="scientific">Gelatiniphilus marinus</name>
    <dbReference type="NCBI Taxonomy" id="1759464"/>
    <lineage>
        <taxon>Bacteria</taxon>
        <taxon>Pseudomonadati</taxon>
        <taxon>Bacteroidota</taxon>
        <taxon>Flavobacteriia</taxon>
        <taxon>Flavobacteriales</taxon>
        <taxon>Flavobacteriaceae</taxon>
        <taxon>Gelatiniphilus</taxon>
    </lineage>
</organism>
<accession>A0ABW5JMH9</accession>
<dbReference type="InterPro" id="IPR016181">
    <property type="entry name" value="Acyl_CoA_acyltransferase"/>
</dbReference>
<reference evidence="3" key="1">
    <citation type="journal article" date="2019" name="Int. J. Syst. Evol. Microbiol.">
        <title>The Global Catalogue of Microorganisms (GCM) 10K type strain sequencing project: providing services to taxonomists for standard genome sequencing and annotation.</title>
        <authorList>
            <consortium name="The Broad Institute Genomics Platform"/>
            <consortium name="The Broad Institute Genome Sequencing Center for Infectious Disease"/>
            <person name="Wu L."/>
            <person name="Ma J."/>
        </authorList>
    </citation>
    <scope>NUCLEOTIDE SEQUENCE [LARGE SCALE GENOMIC DNA]</scope>
    <source>
        <strain evidence="3">KCTC 42903</strain>
    </source>
</reference>
<evidence type="ECO:0000259" key="1">
    <source>
        <dbReference type="Pfam" id="PF13480"/>
    </source>
</evidence>
<comment type="caution">
    <text evidence="2">The sequence shown here is derived from an EMBL/GenBank/DDBJ whole genome shotgun (WGS) entry which is preliminary data.</text>
</comment>
<dbReference type="Pfam" id="PF13480">
    <property type="entry name" value="Acetyltransf_6"/>
    <property type="match status" value="1"/>
</dbReference>
<keyword evidence="2" id="KW-0808">Transferase</keyword>
<gene>
    <name evidence="2" type="ORF">ACFSQS_02565</name>
</gene>
<feature type="domain" description="BioF2-like acetyltransferase" evidence="1">
    <location>
        <begin position="100"/>
        <end position="248"/>
    </location>
</feature>
<dbReference type="SUPFAM" id="SSF55729">
    <property type="entry name" value="Acyl-CoA N-acyltransferases (Nat)"/>
    <property type="match status" value="1"/>
</dbReference>
<proteinExistence type="predicted"/>
<dbReference type="InterPro" id="IPR038740">
    <property type="entry name" value="BioF2-like_GNAT_dom"/>
</dbReference>
<dbReference type="GO" id="GO:0016746">
    <property type="term" value="F:acyltransferase activity"/>
    <property type="evidence" value="ECO:0007669"/>
    <property type="project" value="UniProtKB-KW"/>
</dbReference>
<dbReference type="Proteomes" id="UP001597441">
    <property type="component" value="Unassembled WGS sequence"/>
</dbReference>
<protein>
    <submittedName>
        <fullName evidence="2">GNAT family N-acetyltransferase</fullName>
        <ecNumber evidence="2">2.3.1.-</ecNumber>
    </submittedName>
</protein>
<keyword evidence="2" id="KW-0012">Acyltransferase</keyword>
<dbReference type="EC" id="2.3.1.-" evidence="2"/>
<dbReference type="RefSeq" id="WP_388013614.1">
    <property type="nucleotide sequence ID" value="NZ_JBHUDT010000001.1"/>
</dbReference>